<reference evidence="10 11" key="1">
    <citation type="submission" date="2020-07" db="EMBL/GenBank/DDBJ databases">
        <title>Vallitalea guaymasensis genome.</title>
        <authorList>
            <person name="Postec A."/>
        </authorList>
    </citation>
    <scope>NUCLEOTIDE SEQUENCE [LARGE SCALE GENOMIC DNA]</scope>
    <source>
        <strain evidence="10 11">Ra1766G1</strain>
    </source>
</reference>
<dbReference type="Gene3D" id="3.40.50.300">
    <property type="entry name" value="P-loop containing nucleotide triphosphate hydrolases"/>
    <property type="match status" value="2"/>
</dbReference>
<dbReference type="Proteomes" id="UP000677305">
    <property type="component" value="Chromosome"/>
</dbReference>
<evidence type="ECO:0000256" key="5">
    <source>
        <dbReference type="ARBA" id="ARBA00022741"/>
    </source>
</evidence>
<dbReference type="InterPro" id="IPR050107">
    <property type="entry name" value="ABC_carbohydrate_import_ATPase"/>
</dbReference>
<dbReference type="SUPFAM" id="SSF52540">
    <property type="entry name" value="P-loop containing nucleoside triphosphate hydrolases"/>
    <property type="match status" value="2"/>
</dbReference>
<dbReference type="SMART" id="SM00382">
    <property type="entry name" value="AAA"/>
    <property type="match status" value="2"/>
</dbReference>
<evidence type="ECO:0000256" key="3">
    <source>
        <dbReference type="ARBA" id="ARBA00022597"/>
    </source>
</evidence>
<dbReference type="KEGG" id="vgu:HYG85_10010"/>
<evidence type="ECO:0000256" key="8">
    <source>
        <dbReference type="ARBA" id="ARBA00023136"/>
    </source>
</evidence>
<keyword evidence="6 10" id="KW-0067">ATP-binding</keyword>
<dbReference type="InterPro" id="IPR003439">
    <property type="entry name" value="ABC_transporter-like_ATP-bd"/>
</dbReference>
<evidence type="ECO:0000313" key="10">
    <source>
        <dbReference type="EMBL" id="QUH29242.1"/>
    </source>
</evidence>
<keyword evidence="11" id="KW-1185">Reference proteome</keyword>
<keyword evidence="4" id="KW-0677">Repeat</keyword>
<dbReference type="CDD" id="cd03215">
    <property type="entry name" value="ABC_Carb_Monos_II"/>
    <property type="match status" value="1"/>
</dbReference>
<name>A0A8J8SC08_9FIRM</name>
<keyword evidence="1" id="KW-0813">Transport</keyword>
<protein>
    <submittedName>
        <fullName evidence="10">Sugar ABC transporter ATP-binding protein</fullName>
    </submittedName>
</protein>
<keyword evidence="2" id="KW-1003">Cell membrane</keyword>
<evidence type="ECO:0000256" key="7">
    <source>
        <dbReference type="ARBA" id="ARBA00022967"/>
    </source>
</evidence>
<dbReference type="InterPro" id="IPR027417">
    <property type="entry name" value="P-loop_NTPase"/>
</dbReference>
<keyword evidence="8" id="KW-0472">Membrane</keyword>
<keyword evidence="5" id="KW-0547">Nucleotide-binding</keyword>
<evidence type="ECO:0000313" key="11">
    <source>
        <dbReference type="Proteomes" id="UP000677305"/>
    </source>
</evidence>
<feature type="domain" description="ABC transporter" evidence="9">
    <location>
        <begin position="250"/>
        <end position="498"/>
    </location>
</feature>
<dbReference type="GO" id="GO:0016887">
    <property type="term" value="F:ATP hydrolysis activity"/>
    <property type="evidence" value="ECO:0007669"/>
    <property type="project" value="InterPro"/>
</dbReference>
<dbReference type="EMBL" id="CP058561">
    <property type="protein sequence ID" value="QUH29242.1"/>
    <property type="molecule type" value="Genomic_DNA"/>
</dbReference>
<dbReference type="InterPro" id="IPR003593">
    <property type="entry name" value="AAA+_ATPase"/>
</dbReference>
<gene>
    <name evidence="10" type="ORF">HYG85_10010</name>
</gene>
<evidence type="ECO:0000256" key="4">
    <source>
        <dbReference type="ARBA" id="ARBA00022737"/>
    </source>
</evidence>
<dbReference type="Pfam" id="PF00005">
    <property type="entry name" value="ABC_tran"/>
    <property type="match status" value="2"/>
</dbReference>
<evidence type="ECO:0000256" key="2">
    <source>
        <dbReference type="ARBA" id="ARBA00022475"/>
    </source>
</evidence>
<feature type="domain" description="ABC transporter" evidence="9">
    <location>
        <begin position="6"/>
        <end position="243"/>
    </location>
</feature>
<dbReference type="PROSITE" id="PS00211">
    <property type="entry name" value="ABC_TRANSPORTER_1"/>
    <property type="match status" value="1"/>
</dbReference>
<keyword evidence="7" id="KW-1278">Translocase</keyword>
<evidence type="ECO:0000259" key="9">
    <source>
        <dbReference type="PROSITE" id="PS50893"/>
    </source>
</evidence>
<sequence length="498" mass="55479">MSELFLEMKQVSKTYGGVKALKNVKFGLNKGEIHCLVGQNGSGKSTLIKIIAGVLKPDKNSIVHIFDGDKGLEVTDRNAQNKVSVIYQDLSVFPNMTVAENIAINSYADKAIGHINWKEIYKKAEKALEKIQVELDLSTPVSELSIADRQLVAIARAIATDAELVIMDEPTSSLTRKEVNILFGIIRDLQEKGMTIMFVSHRLDEILEIAERITALRDGEIVGVFDSKDIDDTKLGYLISEQNIIPEQKFNMPDYNTILLEVKNLYRVGHYKDISFRLSKGEVLGIIGLLGSGRTELALSLFGMNTPTSGEIYIEGKEVKLKTNKCAIKNKIAYVPEDRLLQGLVIDQSVKHNMSLTIIEKLQEKFGLINKKRQVNITNDYIEKLSIKSATPNIHASAMSGGNQQKIVIAKWLAIEPNVLILDEPTNGIDIGAKSVIYDIIRTLAESGMGIIIISDEVPEIYYNCSRCLIMNKGSIVKEVNTMEITEKEFYNDVLQTQ</sequence>
<evidence type="ECO:0000256" key="1">
    <source>
        <dbReference type="ARBA" id="ARBA00022448"/>
    </source>
</evidence>
<dbReference type="InterPro" id="IPR017871">
    <property type="entry name" value="ABC_transporter-like_CS"/>
</dbReference>
<dbReference type="RefSeq" id="WP_212693357.1">
    <property type="nucleotide sequence ID" value="NZ_CP058561.1"/>
</dbReference>
<dbReference type="CDD" id="cd03216">
    <property type="entry name" value="ABC_Carb_Monos_I"/>
    <property type="match status" value="1"/>
</dbReference>
<dbReference type="PANTHER" id="PTHR43790">
    <property type="entry name" value="CARBOHYDRATE TRANSPORT ATP-BINDING PROTEIN MG119-RELATED"/>
    <property type="match status" value="1"/>
</dbReference>
<dbReference type="PANTHER" id="PTHR43790:SF1">
    <property type="entry name" value="XYLOSE IMPORT ATP-BINDING PROTEIN XYLG"/>
    <property type="match status" value="1"/>
</dbReference>
<organism evidence="10 11">
    <name type="scientific">Vallitalea guaymasensis</name>
    <dbReference type="NCBI Taxonomy" id="1185412"/>
    <lineage>
        <taxon>Bacteria</taxon>
        <taxon>Bacillati</taxon>
        <taxon>Bacillota</taxon>
        <taxon>Clostridia</taxon>
        <taxon>Lachnospirales</taxon>
        <taxon>Vallitaleaceae</taxon>
        <taxon>Vallitalea</taxon>
    </lineage>
</organism>
<accession>A0A8J8SC08</accession>
<evidence type="ECO:0000256" key="6">
    <source>
        <dbReference type="ARBA" id="ARBA00022840"/>
    </source>
</evidence>
<dbReference type="AlphaFoldDB" id="A0A8J8SC08"/>
<keyword evidence="3" id="KW-0762">Sugar transport</keyword>
<proteinExistence type="predicted"/>
<dbReference type="GO" id="GO:0005524">
    <property type="term" value="F:ATP binding"/>
    <property type="evidence" value="ECO:0007669"/>
    <property type="project" value="UniProtKB-KW"/>
</dbReference>
<dbReference type="PROSITE" id="PS50893">
    <property type="entry name" value="ABC_TRANSPORTER_2"/>
    <property type="match status" value="2"/>
</dbReference>